<proteinExistence type="predicted"/>
<dbReference type="InterPro" id="IPR002078">
    <property type="entry name" value="Sigma_54_int"/>
</dbReference>
<dbReference type="PROSITE" id="PS00675">
    <property type="entry name" value="SIGMA54_INTERACT_1"/>
    <property type="match status" value="1"/>
</dbReference>
<dbReference type="PROSITE" id="PS50045">
    <property type="entry name" value="SIGMA54_INTERACT_4"/>
    <property type="match status" value="1"/>
</dbReference>
<keyword evidence="1" id="KW-0547">Nucleotide-binding</keyword>
<evidence type="ECO:0000256" key="1">
    <source>
        <dbReference type="ARBA" id="ARBA00022741"/>
    </source>
</evidence>
<protein>
    <submittedName>
        <fullName evidence="8">Response regulator with CheY-like receiver, AAA-type ATPase, and DNA-binding domains</fullName>
    </submittedName>
</protein>
<organism evidence="8 9">
    <name type="scientific">Bernardetia litoralis (strain ATCC 23117 / DSM 6794 / NBRC 15988 / NCIMB 1366 / Fx l1 / Sio-4)</name>
    <name type="common">Flexibacter litoralis</name>
    <dbReference type="NCBI Taxonomy" id="880071"/>
    <lineage>
        <taxon>Bacteria</taxon>
        <taxon>Pseudomonadati</taxon>
        <taxon>Bacteroidota</taxon>
        <taxon>Cytophagia</taxon>
        <taxon>Cytophagales</taxon>
        <taxon>Bernardetiaceae</taxon>
        <taxon>Bernardetia</taxon>
    </lineage>
</organism>
<dbReference type="Pfam" id="PF02954">
    <property type="entry name" value="HTH_8"/>
    <property type="match status" value="1"/>
</dbReference>
<dbReference type="Pfam" id="PF25601">
    <property type="entry name" value="AAA_lid_14"/>
    <property type="match status" value="1"/>
</dbReference>
<dbReference type="GO" id="GO:0000160">
    <property type="term" value="P:phosphorelay signal transduction system"/>
    <property type="evidence" value="ECO:0007669"/>
    <property type="project" value="InterPro"/>
</dbReference>
<sequence>MEGSILLIDDEEQLLKLFTRTLKLEGYEVTQAKNIAEAFKALEKNDFELILTDVKLPDGDGVEATKTYKEKYPNTEIIVITAYGTIKDGVQAIQNGAFNYLTKGDDNDRLLPLVANGVEKARLQQRLNRITDKAQSNHDFSAVIGESESLKQSITLAKRVAPTLTTVLLTGETGTGKEVFAHAIHYESDRAKEPFVALNCSAFAPHLLESELFGYKAGAFTGANKDKRGLLEEGHKGTVFLDEIGEMPLELQAKILRFLETGEFIKVGDTKVTKIQTRIIAATNRELLKEVEENKFRLDLYYRLAVFQIHLPPLIERGRDIELLARFFIKHLSAKMGKKSPIIDQDFIEKLQTYTWKGNVRELKNVIERAVIMADDVLTPNVLLFGQTGTTNGSTITPLTSLAEVEKHHMKRVLAHTENNKSETAKILGIGLTTLYRKMQEYELEK</sequence>
<evidence type="ECO:0000313" key="8">
    <source>
        <dbReference type="EMBL" id="AFM04113.1"/>
    </source>
</evidence>
<dbReference type="SMART" id="SM00448">
    <property type="entry name" value="REC"/>
    <property type="match status" value="1"/>
</dbReference>
<keyword evidence="2" id="KW-0067">ATP-binding</keyword>
<dbReference type="PANTHER" id="PTHR32071:SF121">
    <property type="entry name" value="SIGMA L-DEPENDENT TRANSCRIPTIONAL REGULATOR YQIR-RELATED"/>
    <property type="match status" value="1"/>
</dbReference>
<dbReference type="Gene3D" id="1.10.8.60">
    <property type="match status" value="1"/>
</dbReference>
<dbReference type="PROSITE" id="PS50110">
    <property type="entry name" value="RESPONSE_REGULATORY"/>
    <property type="match status" value="1"/>
</dbReference>
<dbReference type="KEGG" id="fli:Fleli_1705"/>
<dbReference type="PANTHER" id="PTHR32071">
    <property type="entry name" value="TRANSCRIPTIONAL REGULATORY PROTEIN"/>
    <property type="match status" value="1"/>
</dbReference>
<dbReference type="Gene3D" id="3.40.50.300">
    <property type="entry name" value="P-loop containing nucleotide triphosphate hydrolases"/>
    <property type="match status" value="1"/>
</dbReference>
<dbReference type="InterPro" id="IPR009057">
    <property type="entry name" value="Homeodomain-like_sf"/>
</dbReference>
<keyword evidence="8" id="KW-0238">DNA-binding</keyword>
<dbReference type="GO" id="GO:0043565">
    <property type="term" value="F:sequence-specific DNA binding"/>
    <property type="evidence" value="ECO:0007669"/>
    <property type="project" value="InterPro"/>
</dbReference>
<dbReference type="RefSeq" id="WP_014797568.1">
    <property type="nucleotide sequence ID" value="NC_018018.1"/>
</dbReference>
<keyword evidence="9" id="KW-1185">Reference proteome</keyword>
<dbReference type="InterPro" id="IPR002197">
    <property type="entry name" value="HTH_Fis"/>
</dbReference>
<dbReference type="OrthoDB" id="9782110at2"/>
<dbReference type="SUPFAM" id="SSF52172">
    <property type="entry name" value="CheY-like"/>
    <property type="match status" value="1"/>
</dbReference>
<evidence type="ECO:0000256" key="5">
    <source>
        <dbReference type="PROSITE-ProRule" id="PRU00169"/>
    </source>
</evidence>
<keyword evidence="3" id="KW-0805">Transcription regulation</keyword>
<dbReference type="InterPro" id="IPR003593">
    <property type="entry name" value="AAA+_ATPase"/>
</dbReference>
<evidence type="ECO:0000256" key="2">
    <source>
        <dbReference type="ARBA" id="ARBA00022840"/>
    </source>
</evidence>
<reference evidence="9" key="1">
    <citation type="submission" date="2012-06" db="EMBL/GenBank/DDBJ databases">
        <title>The complete genome of Flexibacter litoralis DSM 6794.</title>
        <authorList>
            <person name="Lucas S."/>
            <person name="Copeland A."/>
            <person name="Lapidus A."/>
            <person name="Glavina del Rio T."/>
            <person name="Dalin E."/>
            <person name="Tice H."/>
            <person name="Bruce D."/>
            <person name="Goodwin L."/>
            <person name="Pitluck S."/>
            <person name="Peters L."/>
            <person name="Ovchinnikova G."/>
            <person name="Lu M."/>
            <person name="Kyrpides N."/>
            <person name="Mavromatis K."/>
            <person name="Ivanova N."/>
            <person name="Brettin T."/>
            <person name="Detter J.C."/>
            <person name="Han C."/>
            <person name="Larimer F."/>
            <person name="Land M."/>
            <person name="Hauser L."/>
            <person name="Markowitz V."/>
            <person name="Cheng J.-F."/>
            <person name="Hugenholtz P."/>
            <person name="Woyke T."/>
            <person name="Wu D."/>
            <person name="Spring S."/>
            <person name="Lang E."/>
            <person name="Kopitz M."/>
            <person name="Brambilla E."/>
            <person name="Klenk H.-P."/>
            <person name="Eisen J.A."/>
        </authorList>
    </citation>
    <scope>NUCLEOTIDE SEQUENCE [LARGE SCALE GENOMIC DNA]</scope>
    <source>
        <strain evidence="9">ATCC 23117 / DSM 6794 / NBRC 15988 / NCIMB 1366 / Sio-4</strain>
    </source>
</reference>
<dbReference type="FunFam" id="3.40.50.300:FF:000006">
    <property type="entry name" value="DNA-binding transcriptional regulator NtrC"/>
    <property type="match status" value="1"/>
</dbReference>
<dbReference type="InterPro" id="IPR011006">
    <property type="entry name" value="CheY-like_superfamily"/>
</dbReference>
<dbReference type="Proteomes" id="UP000006054">
    <property type="component" value="Chromosome"/>
</dbReference>
<name>I4AJH8_BERLS</name>
<dbReference type="EMBL" id="CP003345">
    <property type="protein sequence ID" value="AFM04113.1"/>
    <property type="molecule type" value="Genomic_DNA"/>
</dbReference>
<dbReference type="Pfam" id="PF00072">
    <property type="entry name" value="Response_reg"/>
    <property type="match status" value="1"/>
</dbReference>
<feature type="domain" description="Sigma-54 factor interaction" evidence="6">
    <location>
        <begin position="143"/>
        <end position="372"/>
    </location>
</feature>
<keyword evidence="4" id="KW-0804">Transcription</keyword>
<feature type="domain" description="Response regulatory" evidence="7">
    <location>
        <begin position="4"/>
        <end position="118"/>
    </location>
</feature>
<dbReference type="Pfam" id="PF00158">
    <property type="entry name" value="Sigma54_activat"/>
    <property type="match status" value="1"/>
</dbReference>
<dbReference type="SUPFAM" id="SSF46689">
    <property type="entry name" value="Homeodomain-like"/>
    <property type="match status" value="1"/>
</dbReference>
<dbReference type="CDD" id="cd00009">
    <property type="entry name" value="AAA"/>
    <property type="match status" value="1"/>
</dbReference>
<dbReference type="AlphaFoldDB" id="I4AJH8"/>
<feature type="modified residue" description="4-aspartylphosphate" evidence="5">
    <location>
        <position position="53"/>
    </location>
</feature>
<dbReference type="InterPro" id="IPR025662">
    <property type="entry name" value="Sigma_54_int_dom_ATP-bd_1"/>
</dbReference>
<dbReference type="InterPro" id="IPR058031">
    <property type="entry name" value="AAA_lid_NorR"/>
</dbReference>
<dbReference type="InterPro" id="IPR027417">
    <property type="entry name" value="P-loop_NTPase"/>
</dbReference>
<dbReference type="Gene3D" id="1.10.10.60">
    <property type="entry name" value="Homeodomain-like"/>
    <property type="match status" value="1"/>
</dbReference>
<evidence type="ECO:0000313" key="9">
    <source>
        <dbReference type="Proteomes" id="UP000006054"/>
    </source>
</evidence>
<accession>I4AJH8</accession>
<dbReference type="STRING" id="880071.Fleli_1705"/>
<dbReference type="PRINTS" id="PR01590">
    <property type="entry name" value="HTHFIS"/>
</dbReference>
<dbReference type="InterPro" id="IPR001789">
    <property type="entry name" value="Sig_transdc_resp-reg_receiver"/>
</dbReference>
<evidence type="ECO:0000259" key="6">
    <source>
        <dbReference type="PROSITE" id="PS50045"/>
    </source>
</evidence>
<dbReference type="HOGENOM" id="CLU_000445_0_6_10"/>
<evidence type="ECO:0000256" key="4">
    <source>
        <dbReference type="ARBA" id="ARBA00023163"/>
    </source>
</evidence>
<evidence type="ECO:0000259" key="7">
    <source>
        <dbReference type="PROSITE" id="PS50110"/>
    </source>
</evidence>
<dbReference type="Gene3D" id="3.40.50.2300">
    <property type="match status" value="1"/>
</dbReference>
<dbReference type="SMART" id="SM00382">
    <property type="entry name" value="AAA"/>
    <property type="match status" value="1"/>
</dbReference>
<dbReference type="GO" id="GO:0005524">
    <property type="term" value="F:ATP binding"/>
    <property type="evidence" value="ECO:0007669"/>
    <property type="project" value="UniProtKB-KW"/>
</dbReference>
<keyword evidence="5" id="KW-0597">Phosphoprotein</keyword>
<dbReference type="eggNOG" id="COG2204">
    <property type="taxonomic scope" value="Bacteria"/>
</dbReference>
<dbReference type="SUPFAM" id="SSF52540">
    <property type="entry name" value="P-loop containing nucleoside triphosphate hydrolases"/>
    <property type="match status" value="1"/>
</dbReference>
<gene>
    <name evidence="8" type="ordered locus">Fleli_1705</name>
</gene>
<dbReference type="GO" id="GO:0006355">
    <property type="term" value="P:regulation of DNA-templated transcription"/>
    <property type="evidence" value="ECO:0007669"/>
    <property type="project" value="InterPro"/>
</dbReference>
<evidence type="ECO:0000256" key="3">
    <source>
        <dbReference type="ARBA" id="ARBA00023015"/>
    </source>
</evidence>